<keyword evidence="1" id="KW-0560">Oxidoreductase</keyword>
<name>N1MEW3_9SPHN</name>
<gene>
    <name evidence="3" type="ORF">EBBID32_730</name>
</gene>
<dbReference type="GO" id="GO:0050660">
    <property type="term" value="F:flavin adenine dinucleotide binding"/>
    <property type="evidence" value="ECO:0007669"/>
    <property type="project" value="InterPro"/>
</dbReference>
<sequence length="405" mass="43862">MGTLAAIKSEFGNIDSPGFADNLVSRASAMIPDLRARAEADHAAGFTSRQTFAELKQAGLTRVMQPRRYGGLEQPLEVFARAAVAISRGDQSAGWSYGITQGHAYHLCLFDKRAQDDVWGDTPDVLIASPYNPYGMAKSVAGGFEFSGSWPFSSACDHCNWFMLGAFVDGDESRFLTFLVPGSEVEIVDDWKVVGLKATGSKTVRVKGCFVPEYRTVPFGPGTEGFDFPGFAVNSNPWLRIPYILVFNRLVSATSIGGLGNMLDTVVEYLAPKISVITGKPVSEHPDTLLAVGEAFATYDELVTLAIHDLGALTEIAAQGRVPDEATINMFRYRAQSAGARAADAAKRLFEESGGGVAYLNKPLARIYSDLMVARNHPASAMYRDSGRAIGTNLFGGEAERRRRF</sequence>
<dbReference type="Gene3D" id="2.40.110.10">
    <property type="entry name" value="Butyryl-CoA Dehydrogenase, subunit A, domain 2"/>
    <property type="match status" value="1"/>
</dbReference>
<dbReference type="OrthoDB" id="7316074at2"/>
<dbReference type="InterPro" id="IPR037069">
    <property type="entry name" value="AcylCoA_DH/ox_N_sf"/>
</dbReference>
<dbReference type="Proteomes" id="UP000013201">
    <property type="component" value="Unassembled WGS sequence"/>
</dbReference>
<dbReference type="InterPro" id="IPR036250">
    <property type="entry name" value="AcylCo_DH-like_C"/>
</dbReference>
<reference evidence="3 4" key="1">
    <citation type="submission" date="2013-03" db="EMBL/GenBank/DDBJ databases">
        <authorList>
            <person name="Le V."/>
        </authorList>
    </citation>
    <scope>NUCLEOTIDE SEQUENCE [LARGE SCALE GENOMIC DNA]</scope>
    <source>
        <strain evidence="3 4">BiD32</strain>
    </source>
</reference>
<proteinExistence type="predicted"/>
<dbReference type="PIRSF" id="PIRSF016578">
    <property type="entry name" value="HsaA"/>
    <property type="match status" value="1"/>
</dbReference>
<keyword evidence="4" id="KW-1185">Reference proteome</keyword>
<dbReference type="EMBL" id="CAVK010000004">
    <property type="protein sequence ID" value="CCW15745.1"/>
    <property type="molecule type" value="Genomic_DNA"/>
</dbReference>
<evidence type="ECO:0000313" key="4">
    <source>
        <dbReference type="Proteomes" id="UP000013201"/>
    </source>
</evidence>
<dbReference type="GO" id="GO:0016627">
    <property type="term" value="F:oxidoreductase activity, acting on the CH-CH group of donors"/>
    <property type="evidence" value="ECO:0007669"/>
    <property type="project" value="InterPro"/>
</dbReference>
<dbReference type="SUPFAM" id="SSF56645">
    <property type="entry name" value="Acyl-CoA dehydrogenase NM domain-like"/>
    <property type="match status" value="1"/>
</dbReference>
<organism evidence="3 4">
    <name type="scientific">Sphingobium indicum BiD32</name>
    <dbReference type="NCBI Taxonomy" id="1301087"/>
    <lineage>
        <taxon>Bacteria</taxon>
        <taxon>Pseudomonadati</taxon>
        <taxon>Pseudomonadota</taxon>
        <taxon>Alphaproteobacteria</taxon>
        <taxon>Sphingomonadales</taxon>
        <taxon>Sphingomonadaceae</taxon>
        <taxon>Sphingobium</taxon>
    </lineage>
</organism>
<dbReference type="RefSeq" id="WP_006948733.1">
    <property type="nucleotide sequence ID" value="NZ_CAVK010000004.1"/>
</dbReference>
<dbReference type="AlphaFoldDB" id="N1MEW3"/>
<feature type="domain" description="Acyl-CoA dehydrogenase C-terminal" evidence="2">
    <location>
        <begin position="260"/>
        <end position="378"/>
    </location>
</feature>
<evidence type="ECO:0000313" key="3">
    <source>
        <dbReference type="EMBL" id="CCW15745.1"/>
    </source>
</evidence>
<dbReference type="InterPro" id="IPR046373">
    <property type="entry name" value="Acyl-CoA_Oxase/DH_mid-dom_sf"/>
</dbReference>
<accession>N1MEW3</accession>
<dbReference type="InterPro" id="IPR009100">
    <property type="entry name" value="AcylCoA_DH/oxidase_NM_dom_sf"/>
</dbReference>
<reference evidence="4" key="2">
    <citation type="submission" date="2013-04" db="EMBL/GenBank/DDBJ databases">
        <title>Bisphenol A degrading Sphingobium sp. strain BiD32.</title>
        <authorList>
            <person name="Nielsen J.L."/>
            <person name="Zhou N.A."/>
            <person name="Kjeldal H."/>
        </authorList>
    </citation>
    <scope>NUCLEOTIDE SEQUENCE [LARGE SCALE GENOMIC DNA]</scope>
    <source>
        <strain evidence="4">BiD32</strain>
    </source>
</reference>
<dbReference type="InterPro" id="IPR013107">
    <property type="entry name" value="Acyl-CoA_DH_C"/>
</dbReference>
<dbReference type="SUPFAM" id="SSF47203">
    <property type="entry name" value="Acyl-CoA dehydrogenase C-terminal domain-like"/>
    <property type="match status" value="1"/>
</dbReference>
<evidence type="ECO:0000256" key="1">
    <source>
        <dbReference type="ARBA" id="ARBA00023002"/>
    </source>
</evidence>
<comment type="caution">
    <text evidence="3">The sequence shown here is derived from an EMBL/GenBank/DDBJ whole genome shotgun (WGS) entry which is preliminary data.</text>
</comment>
<dbReference type="Pfam" id="PF08028">
    <property type="entry name" value="Acyl-CoA_dh_2"/>
    <property type="match status" value="1"/>
</dbReference>
<dbReference type="Gene3D" id="1.10.540.10">
    <property type="entry name" value="Acyl-CoA dehydrogenase/oxidase, N-terminal domain"/>
    <property type="match status" value="1"/>
</dbReference>
<dbReference type="Gene3D" id="1.20.140.10">
    <property type="entry name" value="Butyryl-CoA Dehydrogenase, subunit A, domain 3"/>
    <property type="match status" value="1"/>
</dbReference>
<protein>
    <recommendedName>
        <fullName evidence="2">Acyl-CoA dehydrogenase C-terminal domain-containing protein</fullName>
    </recommendedName>
</protein>
<evidence type="ECO:0000259" key="2">
    <source>
        <dbReference type="Pfam" id="PF08028"/>
    </source>
</evidence>